<evidence type="ECO:0000313" key="4">
    <source>
        <dbReference type="Proteomes" id="UP000681967"/>
    </source>
</evidence>
<gene>
    <name evidence="2" type="ORF">BYL167_LOCUS76944</name>
    <name evidence="1" type="ORF">GIL414_LOCUS19966</name>
    <name evidence="3" type="ORF">SMN809_LOCUS86823</name>
</gene>
<evidence type="ECO:0000313" key="3">
    <source>
        <dbReference type="EMBL" id="CAF5229903.1"/>
    </source>
</evidence>
<protein>
    <submittedName>
        <fullName evidence="2">Uncharacterized protein</fullName>
    </submittedName>
</protein>
<feature type="non-terminal residue" evidence="2">
    <location>
        <position position="62"/>
    </location>
</feature>
<dbReference type="Proteomes" id="UP000681720">
    <property type="component" value="Unassembled WGS sequence"/>
</dbReference>
<dbReference type="EMBL" id="CAJOBJ010011718">
    <property type="protein sequence ID" value="CAF4161485.1"/>
    <property type="molecule type" value="Genomic_DNA"/>
</dbReference>
<dbReference type="Proteomes" id="UP000676336">
    <property type="component" value="Unassembled WGS sequence"/>
</dbReference>
<evidence type="ECO:0000313" key="2">
    <source>
        <dbReference type="EMBL" id="CAF5169547.1"/>
    </source>
</evidence>
<reference evidence="2" key="1">
    <citation type="submission" date="2021-02" db="EMBL/GenBank/DDBJ databases">
        <authorList>
            <person name="Nowell W R."/>
        </authorList>
    </citation>
    <scope>NUCLEOTIDE SEQUENCE</scope>
</reference>
<name>A0A8S3GUZ7_9BILA</name>
<dbReference type="EMBL" id="CAJOBH010278885">
    <property type="protein sequence ID" value="CAF5169547.1"/>
    <property type="molecule type" value="Genomic_DNA"/>
</dbReference>
<accession>A0A8S3GUZ7</accession>
<dbReference type="Proteomes" id="UP000681967">
    <property type="component" value="Unassembled WGS sequence"/>
</dbReference>
<dbReference type="AlphaFoldDB" id="A0A8S3GUZ7"/>
<dbReference type="EMBL" id="CAJOBI010373140">
    <property type="protein sequence ID" value="CAF5229903.1"/>
    <property type="molecule type" value="Genomic_DNA"/>
</dbReference>
<sequence>MNSILPQIHLPHHISPPIDFSNLVVPRLVVSPPNSSIQSRFLPSIAIGMFMDELFVEQWTNK</sequence>
<proteinExistence type="predicted"/>
<evidence type="ECO:0000313" key="1">
    <source>
        <dbReference type="EMBL" id="CAF4161485.1"/>
    </source>
</evidence>
<organism evidence="2 4">
    <name type="scientific">Rotaria magnacalcarata</name>
    <dbReference type="NCBI Taxonomy" id="392030"/>
    <lineage>
        <taxon>Eukaryota</taxon>
        <taxon>Metazoa</taxon>
        <taxon>Spiralia</taxon>
        <taxon>Gnathifera</taxon>
        <taxon>Rotifera</taxon>
        <taxon>Eurotatoria</taxon>
        <taxon>Bdelloidea</taxon>
        <taxon>Philodinida</taxon>
        <taxon>Philodinidae</taxon>
        <taxon>Rotaria</taxon>
    </lineage>
</organism>
<comment type="caution">
    <text evidence="2">The sequence shown here is derived from an EMBL/GenBank/DDBJ whole genome shotgun (WGS) entry which is preliminary data.</text>
</comment>